<feature type="signal peptide" evidence="1">
    <location>
        <begin position="1"/>
        <end position="22"/>
    </location>
</feature>
<evidence type="ECO:0000313" key="3">
    <source>
        <dbReference type="EMBL" id="MFC1800384.1"/>
    </source>
</evidence>
<dbReference type="InterPro" id="IPR017850">
    <property type="entry name" value="Alkaline_phosphatase_core_sf"/>
</dbReference>
<evidence type="ECO:0000259" key="2">
    <source>
        <dbReference type="Pfam" id="PF00884"/>
    </source>
</evidence>
<comment type="caution">
    <text evidence="3">The sequence shown here is derived from an EMBL/GenBank/DDBJ whole genome shotgun (WGS) entry which is preliminary data.</text>
</comment>
<name>A0ABV6YQQ7_UNCEI</name>
<keyword evidence="1" id="KW-0732">Signal</keyword>
<dbReference type="Gene3D" id="3.40.720.10">
    <property type="entry name" value="Alkaline Phosphatase, subunit A"/>
    <property type="match status" value="1"/>
</dbReference>
<reference evidence="3 4" key="1">
    <citation type="submission" date="2024-09" db="EMBL/GenBank/DDBJ databases">
        <authorList>
            <person name="D'Angelo T."/>
        </authorList>
    </citation>
    <scope>NUCLEOTIDE SEQUENCE [LARGE SCALE GENOMIC DNA]</scope>
    <source>
        <strain evidence="3">SAG AM-311-F02</strain>
    </source>
</reference>
<dbReference type="InterPro" id="IPR052701">
    <property type="entry name" value="GAG_Ulvan_Degrading_Sulfatases"/>
</dbReference>
<dbReference type="Pfam" id="PF00884">
    <property type="entry name" value="Sulfatase"/>
    <property type="match status" value="1"/>
</dbReference>
<dbReference type="PANTHER" id="PTHR43751">
    <property type="entry name" value="SULFATASE"/>
    <property type="match status" value="1"/>
</dbReference>
<dbReference type="PROSITE" id="PS51257">
    <property type="entry name" value="PROKAR_LIPOPROTEIN"/>
    <property type="match status" value="1"/>
</dbReference>
<dbReference type="SUPFAM" id="SSF53649">
    <property type="entry name" value="Alkaline phosphatase-like"/>
    <property type="match status" value="1"/>
</dbReference>
<evidence type="ECO:0000313" key="4">
    <source>
        <dbReference type="Proteomes" id="UP001594288"/>
    </source>
</evidence>
<accession>A0ABV6YQQ7</accession>
<dbReference type="Proteomes" id="UP001594288">
    <property type="component" value="Unassembled WGS sequence"/>
</dbReference>
<sequence length="462" mass="51344">MRRLAHTACRLLLLAIPLSLLSGCGEEPPYNIVIITIDTLRPDRLGCYGYGRPTSPRIDRFAEAGALFENVVCQSSQTLPSHASIFLGTNPRTHLTISHESVVDADQTTLAEILKSKGYVTGAFISSHALDSKYGLDQGFDTYWEVHKEATIPERQALKVREADATTALGVLPWIEQHAASRFFLWVHWFHPHRPYDPPPRYHQAFAGGYTGTANSDPEFIMKVWREEIELAPEDVAYLSGCYDGEVAFADAQIGHLLDALSSMNLMENTIVIVTADHGELLYEHESYFGHDIALYDECIMIPLVIHVPGQAPARRRIGEMVQSLDILPTVLDLVGIKCPREAEGKSLMPLMGGSEEPTTEAAFSETYPFPEKCEPRHAVRTADAKLIWKEVRQAPLLKEYYDLGADPGETANLFPDLPRNAVRLDSILSAWAEDGGLRPAPIPTARESNRINILKSLGYLE</sequence>
<feature type="domain" description="Sulfatase N-terminal" evidence="2">
    <location>
        <begin position="31"/>
        <end position="337"/>
    </location>
</feature>
<evidence type="ECO:0000256" key="1">
    <source>
        <dbReference type="SAM" id="SignalP"/>
    </source>
</evidence>
<proteinExistence type="predicted"/>
<gene>
    <name evidence="3" type="ORF">ACFL2Z_05730</name>
</gene>
<dbReference type="InterPro" id="IPR000917">
    <property type="entry name" value="Sulfatase_N"/>
</dbReference>
<organism evidence="3 4">
    <name type="scientific">Eiseniibacteriota bacterium</name>
    <dbReference type="NCBI Taxonomy" id="2212470"/>
    <lineage>
        <taxon>Bacteria</taxon>
        <taxon>Candidatus Eiseniibacteriota</taxon>
    </lineage>
</organism>
<keyword evidence="4" id="KW-1185">Reference proteome</keyword>
<dbReference type="EMBL" id="JBHPEI010000141">
    <property type="protein sequence ID" value="MFC1800384.1"/>
    <property type="molecule type" value="Genomic_DNA"/>
</dbReference>
<feature type="chain" id="PRO_5047263349" evidence="1">
    <location>
        <begin position="23"/>
        <end position="462"/>
    </location>
</feature>
<protein>
    <submittedName>
        <fullName evidence="3">Sulfatase</fullName>
    </submittedName>
</protein>
<dbReference type="CDD" id="cd16148">
    <property type="entry name" value="sulfatase_like"/>
    <property type="match status" value="1"/>
</dbReference>
<dbReference type="PANTHER" id="PTHR43751:SF3">
    <property type="entry name" value="SULFATASE N-TERMINAL DOMAIN-CONTAINING PROTEIN"/>
    <property type="match status" value="1"/>
</dbReference>